<feature type="transmembrane region" description="Helical" evidence="10">
    <location>
        <begin position="361"/>
        <end position="380"/>
    </location>
</feature>
<dbReference type="Proteomes" id="UP000887575">
    <property type="component" value="Unassembled WGS sequence"/>
</dbReference>
<dbReference type="InterPro" id="IPR001660">
    <property type="entry name" value="SAM"/>
</dbReference>
<keyword evidence="4 10" id="KW-0812">Transmembrane</keyword>
<dbReference type="Gene3D" id="1.10.150.50">
    <property type="entry name" value="Transcription Factor, Ets-1"/>
    <property type="match status" value="1"/>
</dbReference>
<evidence type="ECO:0000256" key="4">
    <source>
        <dbReference type="ARBA" id="ARBA00022692"/>
    </source>
</evidence>
<dbReference type="InterPro" id="IPR045221">
    <property type="entry name" value="Sphingomyelin_synth-like"/>
</dbReference>
<organism evidence="12 13">
    <name type="scientific">Mesorhabditis belari</name>
    <dbReference type="NCBI Taxonomy" id="2138241"/>
    <lineage>
        <taxon>Eukaryota</taxon>
        <taxon>Metazoa</taxon>
        <taxon>Ecdysozoa</taxon>
        <taxon>Nematoda</taxon>
        <taxon>Chromadorea</taxon>
        <taxon>Rhabditida</taxon>
        <taxon>Rhabditina</taxon>
        <taxon>Rhabditomorpha</taxon>
        <taxon>Rhabditoidea</taxon>
        <taxon>Rhabditidae</taxon>
        <taxon>Mesorhabditinae</taxon>
        <taxon>Mesorhabditis</taxon>
    </lineage>
</organism>
<evidence type="ECO:0000256" key="5">
    <source>
        <dbReference type="ARBA" id="ARBA00022919"/>
    </source>
</evidence>
<dbReference type="WBParaSite" id="MBELARI_LOCUS21025">
    <property type="protein sequence ID" value="MBELARI_LOCUS21025"/>
    <property type="gene ID" value="MBELARI_LOCUS21025"/>
</dbReference>
<feature type="compositionally biased region" description="Polar residues" evidence="9">
    <location>
        <begin position="458"/>
        <end position="479"/>
    </location>
</feature>
<dbReference type="PROSITE" id="PS50105">
    <property type="entry name" value="SAM_DOMAIN"/>
    <property type="match status" value="1"/>
</dbReference>
<keyword evidence="6 10" id="KW-1133">Transmembrane helix</keyword>
<dbReference type="SMART" id="SM00454">
    <property type="entry name" value="SAM"/>
    <property type="match status" value="1"/>
</dbReference>
<dbReference type="GO" id="GO:0047493">
    <property type="term" value="F:ceramide cholinephosphotransferase activity"/>
    <property type="evidence" value="ECO:0007669"/>
    <property type="project" value="TreeGrafter"/>
</dbReference>
<comment type="subcellular location">
    <subcellularLocation>
        <location evidence="1">Membrane</location>
        <topology evidence="1">Multi-pass membrane protein</topology>
    </subcellularLocation>
</comment>
<dbReference type="GO" id="GO:0005886">
    <property type="term" value="C:plasma membrane"/>
    <property type="evidence" value="ECO:0007669"/>
    <property type="project" value="TreeGrafter"/>
</dbReference>
<evidence type="ECO:0000256" key="1">
    <source>
        <dbReference type="ARBA" id="ARBA00004141"/>
    </source>
</evidence>
<name>A0AAF3F3A3_9BILA</name>
<dbReference type="PANTHER" id="PTHR21290:SF25">
    <property type="entry name" value="SPHINGOMYELIN SYNTHASE-RELATED PROTEIN 1"/>
    <property type="match status" value="1"/>
</dbReference>
<evidence type="ECO:0000256" key="6">
    <source>
        <dbReference type="ARBA" id="ARBA00022989"/>
    </source>
</evidence>
<dbReference type="GO" id="GO:0005789">
    <property type="term" value="C:endoplasmic reticulum membrane"/>
    <property type="evidence" value="ECO:0007669"/>
    <property type="project" value="TreeGrafter"/>
</dbReference>
<dbReference type="InterPro" id="IPR025749">
    <property type="entry name" value="Sphingomyelin_synth-like_dom"/>
</dbReference>
<dbReference type="CDD" id="cd09515">
    <property type="entry name" value="SAM_SGMS1-like"/>
    <property type="match status" value="1"/>
</dbReference>
<dbReference type="Pfam" id="PF00536">
    <property type="entry name" value="SAM_1"/>
    <property type="match status" value="1"/>
</dbReference>
<dbReference type="InterPro" id="IPR013761">
    <property type="entry name" value="SAM/pointed_sf"/>
</dbReference>
<evidence type="ECO:0000256" key="9">
    <source>
        <dbReference type="SAM" id="MobiDB-lite"/>
    </source>
</evidence>
<evidence type="ECO:0000256" key="3">
    <source>
        <dbReference type="ARBA" id="ARBA00022679"/>
    </source>
</evidence>
<dbReference type="PANTHER" id="PTHR21290">
    <property type="entry name" value="SPHINGOMYELIN SYNTHETASE"/>
    <property type="match status" value="1"/>
</dbReference>
<sequence length="487" mass="55626">MTYRTETASDVLRWTTDDVRRWLLNKGFEKYSRLIADEHQIDGKILLLLTEDDLREKPLQITCLGDIKRLGLEIAQLRSRYNSGNIDSKKSEDVLLCVDYESTKEIEVAGKSVPIKTIETAVITDESLADTLATVGDVHGIHLISREELIRSVESPDTAFKSFAKLVIAFLYCSVALLFTSFVMVVVHDRVPDMKMYPPLPDIVLDNLPLIPWAFEMCEVIGMILSTVWFTVLFFHKHRIVVARRMFSMVGSVFLLRCITMLITSLSVPGVHLECRAKGHGSIWEKVWEAYHIWSRLGMSIQGVRTCGDYMFSGHTTAITLLNHFITEYTPSSWVLLHTLTWVLNLFGIFFILAGHEHYSIDVFIAFYISSRMFLYYHAYAYNHANLTATDNRMRLWFPLGWFFEAGSKGKLNNEYAFPISFTFGRRSKVTANEPANGTLKKEHSKENGIQKNDTKINSRPSQENLEKLSNGTNGTNGTARHRKKKN</sequence>
<dbReference type="Pfam" id="PF14360">
    <property type="entry name" value="PAP2_C"/>
    <property type="match status" value="1"/>
</dbReference>
<evidence type="ECO:0000259" key="11">
    <source>
        <dbReference type="PROSITE" id="PS50105"/>
    </source>
</evidence>
<dbReference type="AlphaFoldDB" id="A0AAF3F3A3"/>
<feature type="transmembrane region" description="Helical" evidence="10">
    <location>
        <begin position="166"/>
        <end position="187"/>
    </location>
</feature>
<feature type="domain" description="SAM" evidence="11">
    <location>
        <begin position="14"/>
        <end position="80"/>
    </location>
</feature>
<proteinExistence type="inferred from homology"/>
<protein>
    <submittedName>
        <fullName evidence="13">SAM domain-containing protein</fullName>
    </submittedName>
</protein>
<evidence type="ECO:0000313" key="13">
    <source>
        <dbReference type="WBParaSite" id="MBELARI_LOCUS21025"/>
    </source>
</evidence>
<evidence type="ECO:0000313" key="12">
    <source>
        <dbReference type="Proteomes" id="UP000887575"/>
    </source>
</evidence>
<feature type="region of interest" description="Disordered" evidence="9">
    <location>
        <begin position="435"/>
        <end position="487"/>
    </location>
</feature>
<reference evidence="13" key="1">
    <citation type="submission" date="2024-02" db="UniProtKB">
        <authorList>
            <consortium name="WormBaseParasite"/>
        </authorList>
    </citation>
    <scope>IDENTIFICATION</scope>
</reference>
<feature type="transmembrane region" description="Helical" evidence="10">
    <location>
        <begin position="334"/>
        <end position="354"/>
    </location>
</feature>
<keyword evidence="8 10" id="KW-0472">Membrane</keyword>
<evidence type="ECO:0000256" key="10">
    <source>
        <dbReference type="SAM" id="Phobius"/>
    </source>
</evidence>
<dbReference type="SUPFAM" id="SSF47769">
    <property type="entry name" value="SAM/Pointed domain"/>
    <property type="match status" value="1"/>
</dbReference>
<keyword evidence="5" id="KW-0746">Sphingolipid metabolism</keyword>
<keyword evidence="3" id="KW-0808">Transferase</keyword>
<evidence type="ECO:0000256" key="2">
    <source>
        <dbReference type="ARBA" id="ARBA00005441"/>
    </source>
</evidence>
<keyword evidence="12" id="KW-1185">Reference proteome</keyword>
<evidence type="ECO:0000256" key="7">
    <source>
        <dbReference type="ARBA" id="ARBA00023098"/>
    </source>
</evidence>
<keyword evidence="7" id="KW-0443">Lipid metabolism</keyword>
<comment type="similarity">
    <text evidence="2">Belongs to the sphingomyelin synthase family.</text>
</comment>
<dbReference type="GO" id="GO:0033188">
    <property type="term" value="F:sphingomyelin synthase activity"/>
    <property type="evidence" value="ECO:0007669"/>
    <property type="project" value="TreeGrafter"/>
</dbReference>
<accession>A0AAF3F3A3</accession>
<feature type="compositionally biased region" description="Basic and acidic residues" evidence="9">
    <location>
        <begin position="440"/>
        <end position="457"/>
    </location>
</feature>
<evidence type="ECO:0000256" key="8">
    <source>
        <dbReference type="ARBA" id="ARBA00023136"/>
    </source>
</evidence>
<dbReference type="GO" id="GO:0000139">
    <property type="term" value="C:Golgi membrane"/>
    <property type="evidence" value="ECO:0007669"/>
    <property type="project" value="TreeGrafter"/>
</dbReference>
<dbReference type="GO" id="GO:0046513">
    <property type="term" value="P:ceramide biosynthetic process"/>
    <property type="evidence" value="ECO:0007669"/>
    <property type="project" value="TreeGrafter"/>
</dbReference>
<feature type="transmembrane region" description="Helical" evidence="10">
    <location>
        <begin position="210"/>
        <end position="235"/>
    </location>
</feature>